<reference evidence="4 5" key="1">
    <citation type="submission" date="2016-03" db="EMBL/GenBank/DDBJ databases">
        <title>Comparative genomics of the ectomycorrhizal sister species Rhizopogon vinicolor and Rhizopogon vesiculosus (Basidiomycota: Boletales) reveals a divergence of the mating type B locus.</title>
        <authorList>
            <person name="Mujic A.B."/>
            <person name="Kuo A."/>
            <person name="Tritt A."/>
            <person name="Lipzen A."/>
            <person name="Chen C."/>
            <person name="Johnson J."/>
            <person name="Sharma A."/>
            <person name="Barry K."/>
            <person name="Grigoriev I.V."/>
            <person name="Spatafora J.W."/>
        </authorList>
    </citation>
    <scope>NUCLEOTIDE SEQUENCE [LARGE SCALE GENOMIC DNA]</scope>
    <source>
        <strain evidence="4 5">AM-OR11-056</strain>
    </source>
</reference>
<dbReference type="STRING" id="180088.A0A1J8QPK4"/>
<dbReference type="PANTHER" id="PTHR33365">
    <property type="entry name" value="YALI0B05434P"/>
    <property type="match status" value="1"/>
</dbReference>
<evidence type="ECO:0000313" key="5">
    <source>
        <dbReference type="Proteomes" id="UP000183567"/>
    </source>
</evidence>
<dbReference type="GO" id="GO:0043386">
    <property type="term" value="P:mycotoxin biosynthetic process"/>
    <property type="evidence" value="ECO:0007669"/>
    <property type="project" value="InterPro"/>
</dbReference>
<proteinExistence type="inferred from homology"/>
<sequence length="143" mass="15914">MGTPSTQLRRGTPIYSPENVAVEPIIVKFNGTFDFPSIYHGPPAPEIDAAWDRISTDVRPMRMTLEEMRKAGEADSPSKVRYPDKIGGGFMVSLESAHELHCLNLLRKNRPSLHRNHQAEYHVQCGHDDGNMGLGGKPRTPLP</sequence>
<keyword evidence="5" id="KW-1185">Reference proteome</keyword>
<comment type="caution">
    <text evidence="4">The sequence shown here is derived from an EMBL/GenBank/DDBJ whole genome shotgun (WGS) entry which is preliminary data.</text>
</comment>
<accession>A0A1J8QPK4</accession>
<name>A0A1J8QPK4_9AGAM</name>
<evidence type="ECO:0000313" key="4">
    <source>
        <dbReference type="EMBL" id="OJA13676.1"/>
    </source>
</evidence>
<evidence type="ECO:0000256" key="2">
    <source>
        <dbReference type="ARBA" id="ARBA00035112"/>
    </source>
</evidence>
<comment type="pathway">
    <text evidence="1">Mycotoxin biosynthesis.</text>
</comment>
<evidence type="ECO:0000256" key="1">
    <source>
        <dbReference type="ARBA" id="ARBA00004685"/>
    </source>
</evidence>
<gene>
    <name evidence="4" type="ORF">AZE42_10748</name>
</gene>
<dbReference type="Proteomes" id="UP000183567">
    <property type="component" value="Unassembled WGS sequence"/>
</dbReference>
<dbReference type="Pfam" id="PF11807">
    <property type="entry name" value="UstYa"/>
    <property type="match status" value="1"/>
</dbReference>
<dbReference type="PANTHER" id="PTHR33365:SF4">
    <property type="entry name" value="CYCLOCHLOROTINE BIOSYNTHESIS PROTEIN O"/>
    <property type="match status" value="1"/>
</dbReference>
<dbReference type="AlphaFoldDB" id="A0A1J8QPK4"/>
<dbReference type="EMBL" id="LVVM01004052">
    <property type="protein sequence ID" value="OJA13676.1"/>
    <property type="molecule type" value="Genomic_DNA"/>
</dbReference>
<protein>
    <submittedName>
        <fullName evidence="4">Uncharacterized protein</fullName>
    </submittedName>
</protein>
<organism evidence="4 5">
    <name type="scientific">Rhizopogon vesiculosus</name>
    <dbReference type="NCBI Taxonomy" id="180088"/>
    <lineage>
        <taxon>Eukaryota</taxon>
        <taxon>Fungi</taxon>
        <taxon>Dikarya</taxon>
        <taxon>Basidiomycota</taxon>
        <taxon>Agaricomycotina</taxon>
        <taxon>Agaricomycetes</taxon>
        <taxon>Agaricomycetidae</taxon>
        <taxon>Boletales</taxon>
        <taxon>Suillineae</taxon>
        <taxon>Rhizopogonaceae</taxon>
        <taxon>Rhizopogon</taxon>
    </lineage>
</organism>
<dbReference type="OrthoDB" id="3687641at2759"/>
<evidence type="ECO:0000256" key="3">
    <source>
        <dbReference type="SAM" id="MobiDB-lite"/>
    </source>
</evidence>
<dbReference type="InterPro" id="IPR021765">
    <property type="entry name" value="UstYa-like"/>
</dbReference>
<comment type="similarity">
    <text evidence="2">Belongs to the ustYa family.</text>
</comment>
<feature type="region of interest" description="Disordered" evidence="3">
    <location>
        <begin position="124"/>
        <end position="143"/>
    </location>
</feature>